<dbReference type="Gene3D" id="2.40.50.90">
    <property type="match status" value="1"/>
</dbReference>
<reference evidence="5" key="1">
    <citation type="journal article" date="2019" name="Int. J. Syst. Evol. Microbiol.">
        <title>The Global Catalogue of Microorganisms (GCM) 10K type strain sequencing project: providing services to taxonomists for standard genome sequencing and annotation.</title>
        <authorList>
            <consortium name="The Broad Institute Genomics Platform"/>
            <consortium name="The Broad Institute Genome Sequencing Center for Infectious Disease"/>
            <person name="Wu L."/>
            <person name="Ma J."/>
        </authorList>
    </citation>
    <scope>NUCLEOTIDE SEQUENCE [LARGE SCALE GENOMIC DNA]</scope>
    <source>
        <strain evidence="5">CGMCC 1.12237</strain>
    </source>
</reference>
<feature type="region of interest" description="Disordered" evidence="1">
    <location>
        <begin position="272"/>
        <end position="347"/>
    </location>
</feature>
<proteinExistence type="predicted"/>
<dbReference type="RefSeq" id="WP_382350358.1">
    <property type="nucleotide sequence ID" value="NZ_JBHSMC010000011.1"/>
</dbReference>
<feature type="compositionally biased region" description="Basic and acidic residues" evidence="1">
    <location>
        <begin position="283"/>
        <end position="347"/>
    </location>
</feature>
<evidence type="ECO:0000313" key="4">
    <source>
        <dbReference type="EMBL" id="MFC5464867.1"/>
    </source>
</evidence>
<dbReference type="Pfam" id="PF00565">
    <property type="entry name" value="SNase"/>
    <property type="match status" value="1"/>
</dbReference>
<dbReference type="SUPFAM" id="SSF50199">
    <property type="entry name" value="Staphylococcal nuclease"/>
    <property type="match status" value="1"/>
</dbReference>
<dbReference type="PROSITE" id="PS50830">
    <property type="entry name" value="TNASE_3"/>
    <property type="match status" value="1"/>
</dbReference>
<gene>
    <name evidence="4" type="ORF">ACFPM4_08880</name>
</gene>
<comment type="caution">
    <text evidence="4">The sequence shown here is derived from an EMBL/GenBank/DDBJ whole genome shotgun (WGS) entry which is preliminary data.</text>
</comment>
<dbReference type="InterPro" id="IPR016071">
    <property type="entry name" value="Staphylococal_nuclease_OB-fold"/>
</dbReference>
<keyword evidence="2" id="KW-1133">Transmembrane helix</keyword>
<feature type="transmembrane region" description="Helical" evidence="2">
    <location>
        <begin position="390"/>
        <end position="419"/>
    </location>
</feature>
<accession>A0ABW0LIQ6</accession>
<dbReference type="InterPro" id="IPR035437">
    <property type="entry name" value="SNase_OB-fold_sf"/>
</dbReference>
<feature type="compositionally biased region" description="Basic and acidic residues" evidence="1">
    <location>
        <begin position="108"/>
        <end position="122"/>
    </location>
</feature>
<keyword evidence="2" id="KW-0472">Membrane</keyword>
<evidence type="ECO:0000313" key="5">
    <source>
        <dbReference type="Proteomes" id="UP001596147"/>
    </source>
</evidence>
<protein>
    <submittedName>
        <fullName evidence="4">Thermonuclease family protein</fullName>
    </submittedName>
</protein>
<evidence type="ECO:0000256" key="1">
    <source>
        <dbReference type="SAM" id="MobiDB-lite"/>
    </source>
</evidence>
<evidence type="ECO:0000259" key="3">
    <source>
        <dbReference type="PROSITE" id="PS50830"/>
    </source>
</evidence>
<sequence length="422" mass="47334">MKVKLSNKIHIIVLFFTALFLAVTLFPNQSGAHPGARDELGGHFRSKDCVYLLHDPTPLAKSAKNINELMNLIIANNSNSKCVDNLSANTIDLEGHSFSGTSTTTPKPEPKPQPKPEAKPEPKPSNPPTTSTNDMELNKKYTASLAKCTDGDTANFHINGKTYKTRFLYIDTPESTNTIEPFGKEASNFTCSMLKSATKIQLETDGKDVFDKYDRLLAWIWVDGKLLQEEITKAGFVEDFYDYGTYDYEDRIISAMDYAKSNYKGMYASLKPKQEEANNTPEDTEKVDEKEEAASETESKDESKQDEKSKEKQEEEAAKDDETKEVEKEEVASEEKDATADSEKETEAESSPGLFFVALIFAILLFFLPKIAAAKGKNTKIAHRMISNKLVINIILGIIYIFLFFIIIPIVIIELILIFKKK</sequence>
<feature type="region of interest" description="Disordered" evidence="1">
    <location>
        <begin position="94"/>
        <end position="135"/>
    </location>
</feature>
<organism evidence="4 5">
    <name type="scientific">Lederbergia graminis</name>
    <dbReference type="NCBI Taxonomy" id="735518"/>
    <lineage>
        <taxon>Bacteria</taxon>
        <taxon>Bacillati</taxon>
        <taxon>Bacillota</taxon>
        <taxon>Bacilli</taxon>
        <taxon>Bacillales</taxon>
        <taxon>Bacillaceae</taxon>
        <taxon>Lederbergia</taxon>
    </lineage>
</organism>
<evidence type="ECO:0000256" key="2">
    <source>
        <dbReference type="SAM" id="Phobius"/>
    </source>
</evidence>
<feature type="transmembrane region" description="Helical" evidence="2">
    <location>
        <begin position="352"/>
        <end position="369"/>
    </location>
</feature>
<dbReference type="SMART" id="SM00318">
    <property type="entry name" value="SNc"/>
    <property type="match status" value="1"/>
</dbReference>
<feature type="domain" description="TNase-like" evidence="3">
    <location>
        <begin position="139"/>
        <end position="269"/>
    </location>
</feature>
<dbReference type="Proteomes" id="UP001596147">
    <property type="component" value="Unassembled WGS sequence"/>
</dbReference>
<keyword evidence="5" id="KW-1185">Reference proteome</keyword>
<dbReference type="EMBL" id="JBHSMC010000011">
    <property type="protein sequence ID" value="MFC5464867.1"/>
    <property type="molecule type" value="Genomic_DNA"/>
</dbReference>
<keyword evidence="2" id="KW-0812">Transmembrane</keyword>
<name>A0ABW0LIQ6_9BACI</name>